<dbReference type="EMBL" id="ACVQ01000018">
    <property type="protein sequence ID" value="EET79633.1"/>
    <property type="molecule type" value="Genomic_DNA"/>
</dbReference>
<accession>C6RFT8</accession>
<proteinExistence type="predicted"/>
<dbReference type="AlphaFoldDB" id="C6RFT8"/>
<gene>
    <name evidence="1" type="ORF">CAMSH0001_2200</name>
</gene>
<dbReference type="OrthoDB" id="1490931at2"/>
<keyword evidence="2" id="KW-1185">Reference proteome</keyword>
<organism evidence="1 2">
    <name type="scientific">Campylobacter showae RM3277</name>
    <dbReference type="NCBI Taxonomy" id="553219"/>
    <lineage>
        <taxon>Bacteria</taxon>
        <taxon>Pseudomonadati</taxon>
        <taxon>Campylobacterota</taxon>
        <taxon>Epsilonproteobacteria</taxon>
        <taxon>Campylobacterales</taxon>
        <taxon>Campylobacteraceae</taxon>
        <taxon>Campylobacter</taxon>
    </lineage>
</organism>
<protein>
    <submittedName>
        <fullName evidence="1">Uncharacterized protein</fullName>
    </submittedName>
</protein>
<dbReference type="STRING" id="553219.CAMSH0001_2200"/>
<comment type="caution">
    <text evidence="1">The sequence shown here is derived from an EMBL/GenBank/DDBJ whole genome shotgun (WGS) entry which is preliminary data.</text>
</comment>
<dbReference type="Proteomes" id="UP000003107">
    <property type="component" value="Unassembled WGS sequence"/>
</dbReference>
<evidence type="ECO:0000313" key="1">
    <source>
        <dbReference type="EMBL" id="EET79633.1"/>
    </source>
</evidence>
<name>C6RFT8_9BACT</name>
<dbReference type="RefSeq" id="WP_002948287.1">
    <property type="nucleotide sequence ID" value="NZ_ACVQ01000018.1"/>
</dbReference>
<dbReference type="GeneID" id="60989962"/>
<evidence type="ECO:0000313" key="2">
    <source>
        <dbReference type="Proteomes" id="UP000003107"/>
    </source>
</evidence>
<reference evidence="1 2" key="1">
    <citation type="submission" date="2009-07" db="EMBL/GenBank/DDBJ databases">
        <authorList>
            <person name="Madupu R."/>
            <person name="Sebastian Y."/>
            <person name="Durkin A.S."/>
            <person name="Torralba M."/>
            <person name="Methe B."/>
            <person name="Sutton G.G."/>
            <person name="Strausberg R.L."/>
            <person name="Nelson K.E."/>
        </authorList>
    </citation>
    <scope>NUCLEOTIDE SEQUENCE [LARGE SCALE GENOMIC DNA]</scope>
    <source>
        <strain evidence="1 2">RM3277</strain>
    </source>
</reference>
<sequence>MITDFIDSVVIIDDKEKEIEELAKKLQEEDISVKIQIVNPQDKQFKDIIPLKKYRQLIFMDLSLDDSINIKNNISTEIRPILLKILPKTNGCYGLVVWSKHTDDISILKDKLLEDKDKYCLPMFIVPFDKSNYLKNGYGNILDDLNDILQKDKAAYFFVNWMSSVKSASGKAISDIYSLVTDYDKQQTELIYILYKMALSHTGIPKDQVEGYDLTTDAYKAFDELLYSDLINQQNKNSVNVFSPIPQNPWKNNLQEELFNYAKLNAKHFIDSVNIKQDIIVPGNIYEIIENKSDFKIQNQPKESRVIGIELTPPCDFSHKKINSKLIGGFIYDLSNSDNDKIWKFMNAAFKGDNKYLFWPIEIDTKPCVLCFDFRYTFIFPDENLKNDSKYKIIFRAKSRLFADILQKYSSYSARLGISNIIPELSGPLKNNKE</sequence>